<evidence type="ECO:0000313" key="1">
    <source>
        <dbReference type="EMBL" id="EMZ33032.1"/>
    </source>
</evidence>
<proteinExistence type="predicted"/>
<dbReference type="PATRIC" id="fig|1235802.3.peg.1542"/>
<protein>
    <submittedName>
        <fullName evidence="1">Uncharacterized protein</fullName>
    </submittedName>
</protein>
<comment type="caution">
    <text evidence="1">The sequence shown here is derived from an EMBL/GenBank/DDBJ whole genome shotgun (WGS) entry which is preliminary data.</text>
</comment>
<evidence type="ECO:0000313" key="2">
    <source>
        <dbReference type="Proteomes" id="UP000012589"/>
    </source>
</evidence>
<dbReference type="InterPro" id="IPR043743">
    <property type="entry name" value="DUF5688"/>
</dbReference>
<dbReference type="eggNOG" id="ENOG502ZCAA">
    <property type="taxonomic scope" value="Bacteria"/>
</dbReference>
<accession>N2AUV0</accession>
<keyword evidence="2" id="KW-1185">Reference proteome</keyword>
<dbReference type="EMBL" id="AQFT01000041">
    <property type="protein sequence ID" value="EMZ33032.1"/>
    <property type="molecule type" value="Genomic_DNA"/>
</dbReference>
<dbReference type="Pfam" id="PF18941">
    <property type="entry name" value="DUF5688"/>
    <property type="match status" value="1"/>
</dbReference>
<dbReference type="AlphaFoldDB" id="N2AUV0"/>
<dbReference type="HOGENOM" id="CLU_054014_0_0_9"/>
<dbReference type="OrthoDB" id="1655031at2"/>
<reference evidence="1 2" key="1">
    <citation type="journal article" date="2014" name="Genome Announc.">
        <title>Draft genome sequences of the altered schaedler flora, a defined bacterial community from gnotobiotic mice.</title>
        <authorList>
            <person name="Wannemuehler M.J."/>
            <person name="Overstreet A.M."/>
            <person name="Ward D.V."/>
            <person name="Phillips G.J."/>
        </authorList>
    </citation>
    <scope>NUCLEOTIDE SEQUENCE [LARGE SCALE GENOMIC DNA]</scope>
    <source>
        <strain evidence="1 2">ASF492</strain>
    </source>
</reference>
<gene>
    <name evidence="1" type="ORF">C823_01450</name>
</gene>
<dbReference type="Proteomes" id="UP000012589">
    <property type="component" value="Unassembled WGS sequence"/>
</dbReference>
<organism evidence="1 2">
    <name type="scientific">Eubacterium plexicaudatum ASF492</name>
    <dbReference type="NCBI Taxonomy" id="1235802"/>
    <lineage>
        <taxon>Bacteria</taxon>
        <taxon>Bacillati</taxon>
        <taxon>Bacillota</taxon>
        <taxon>Clostridia</taxon>
        <taxon>Eubacteriales</taxon>
        <taxon>Eubacteriaceae</taxon>
        <taxon>Eubacterium</taxon>
    </lineage>
</organism>
<name>N2AUV0_9FIRM</name>
<dbReference type="STRING" id="1235802.C823_01450"/>
<sequence>MKGNSENRRNSSMGRVSTVRAFAEVARNYAEACFGAGVQVFVHETVKNNGVVQTGICIKDGTGDIAPVIYLDRYFEEYCAGKAMDGLCRDILDAYAAGKPFDGFDISSVTDFRRVQGSICFKLVNAERNRELLAGSPHLLFHDLAVVFYIIAGGSFKEGISTIAVKKDIQDMWGVDARTIYAAALRNTGLLLGCSVQSMADVLREMASEKLDGGCSADASFPIPMYVASNSYKFNGAAVLLYPGLLEWFTDKAAGDFYILPSSIHEVLFLPCSAGFEPDEVRSIVHEVNHAEVLPEDFLSDNIYRYSKAEGRVEII</sequence>